<dbReference type="SUPFAM" id="SSF52743">
    <property type="entry name" value="Subtilisin-like"/>
    <property type="match status" value="1"/>
</dbReference>
<dbReference type="PROSITE" id="PS00138">
    <property type="entry name" value="SUBTILASE_SER"/>
    <property type="match status" value="1"/>
</dbReference>
<keyword evidence="11" id="KW-1185">Reference proteome</keyword>
<accession>A0A917ZBU9</accession>
<sequence length="1295" mass="136098">MLLAVVPLAVVSEGASAAPPAPAVKPSSVVMSPVRLTLLTGDTVVYARDGSGRASVTVDLAPGRETLTYRAQQDKRGYYVFPSDVQPYVGAGLLDKELFNLDSLAAGGGAKGGDLGLIVQYQDQVKDSEIAGKVRALKGGQDPLVLKSIDGAALKVDKEQAGAFWESIRGEAPSIAKGRPATADPALGAGLRKVWLDARVKTLDDVSNPQIGAPTAWAAGFDGTGAEVGIIDTGVDDKHPDLRDRIAAVRNFVPEGNPGGGDPDVVTDRHGHGTHVAAIVAGSGAASGGRYKGVAPGARLSIAKALDDSGSGQTSEIIAAMQWQAETRRVRVVSMSLGGSPTDGTDPLSQAANELTAEHGTLFVVAAGNSGPDRSTVAAPGAATAALTVGAVDGADRVADFSSRGPRVGDVPTIKPEITAPGVRIIAARAAGTAMGGPVDDHYTAASGTSMATPHVAAAAGIMAAKHPGWTPEQLKTALVATAQPLEGSPYDLGAGRLDVGRAVTQHVFGDLSEVSAKFVEPYDGQTLTRRVTYRNTGEESVTLALSVALAHGDAAAPDGMATVTPSSLTIPAGGTAEARLTIEPTVGAAGWYAGRLTASGGTERLTAPIAFHKGARYNTLKVRLVGDPKWSRMYPTVSFSRMNDTDPLLDGEPLEFQGGQWRATDTDNTWEQDVRLPHGGVYSAITQVLGFAVPDREPQHHLMIEPELRLDGDATVTFDWSGTKPIQFATPRPSEANGFNMMYTQSAASGRQTHSGLITVYEGVRPSGFFVSPTRAPSLGGAVLNLDQIRRAAQVRLTVAGQELDPYYATDRLDAMPKFATDRRLTLARGGNLRGKLAYVTGEAPEEFLAGVDAAVAAGAAGVLAGSHMGRVMSVEPYVDHAKIPVISLGKADIARVEAALAGKSSLRADLKAELTNPYEYKLASWLRGGVPGNLSFTVKPSELAQIDTTYHAQFAPPAGRHGPGTNASEVNHHFGPGVNLSYRASINFAIPASRTEYYSVLAPDLLWQRGYQFSDTGAAEAMRIATSNRGFPRPVRETEHWNEPLVPSRAAVGPDTPANFDLALFCDTCRQGDRLRLRTLSAAGLGYYADASDPSHSYQGAPGTEETRLFSGDRELTPETDQLGLPYYTVPAGEGVYRLTNVFKDGFTGRHGGTSVDTSWTFRSARPAAGKPSFPCLDGKLFGDRNPCAELPLIQLVHRLGLPADDTVRAGRPFTFTFDAKGGVGRSTRLRVWTSADQGAHWTPAVVVPGLGTTHRVVTRHPDTPGTVSIRTEAADSAGNSVRQTIVDAYKVK</sequence>
<protein>
    <recommendedName>
        <fullName evidence="9">Peptidase S8/S53 domain-containing protein</fullName>
    </recommendedName>
</protein>
<evidence type="ECO:0000313" key="11">
    <source>
        <dbReference type="Proteomes" id="UP000646523"/>
    </source>
</evidence>
<evidence type="ECO:0000256" key="6">
    <source>
        <dbReference type="PROSITE-ProRule" id="PRU01240"/>
    </source>
</evidence>
<reference evidence="10" key="1">
    <citation type="journal article" date="2014" name="Int. J. Syst. Evol. Microbiol.">
        <title>Complete genome sequence of Corynebacterium casei LMG S-19264T (=DSM 44701T), isolated from a smear-ripened cheese.</title>
        <authorList>
            <consortium name="US DOE Joint Genome Institute (JGI-PGF)"/>
            <person name="Walter F."/>
            <person name="Albersmeier A."/>
            <person name="Kalinowski J."/>
            <person name="Ruckert C."/>
        </authorList>
    </citation>
    <scope>NUCLEOTIDE SEQUENCE</scope>
    <source>
        <strain evidence="10">CGMCC 4.7368</strain>
    </source>
</reference>
<evidence type="ECO:0000256" key="3">
    <source>
        <dbReference type="ARBA" id="ARBA00022801"/>
    </source>
</evidence>
<feature type="chain" id="PRO_5036973799" description="Peptidase S8/S53 domain-containing protein" evidence="8">
    <location>
        <begin position="18"/>
        <end position="1295"/>
    </location>
</feature>
<keyword evidence="8" id="KW-0732">Signal</keyword>
<evidence type="ECO:0000259" key="9">
    <source>
        <dbReference type="Pfam" id="PF00082"/>
    </source>
</evidence>
<dbReference type="InterPro" id="IPR051048">
    <property type="entry name" value="Peptidase_S8/S53_subtilisin"/>
</dbReference>
<organism evidence="10 11">
    <name type="scientific">Nonomuraea cavernae</name>
    <dbReference type="NCBI Taxonomy" id="2045107"/>
    <lineage>
        <taxon>Bacteria</taxon>
        <taxon>Bacillati</taxon>
        <taxon>Actinomycetota</taxon>
        <taxon>Actinomycetes</taxon>
        <taxon>Streptosporangiales</taxon>
        <taxon>Streptosporangiaceae</taxon>
        <taxon>Nonomuraea</taxon>
    </lineage>
</organism>
<evidence type="ECO:0000256" key="8">
    <source>
        <dbReference type="SAM" id="SignalP"/>
    </source>
</evidence>
<dbReference type="Gene3D" id="3.40.50.200">
    <property type="entry name" value="Peptidase S8/S53 domain"/>
    <property type="match status" value="1"/>
</dbReference>
<dbReference type="InterPro" id="IPR023827">
    <property type="entry name" value="Peptidase_S8_Asp-AS"/>
</dbReference>
<dbReference type="InterPro" id="IPR013783">
    <property type="entry name" value="Ig-like_fold"/>
</dbReference>
<dbReference type="Pfam" id="PF00082">
    <property type="entry name" value="Peptidase_S8"/>
    <property type="match status" value="1"/>
</dbReference>
<evidence type="ECO:0000256" key="7">
    <source>
        <dbReference type="RuleBase" id="RU003355"/>
    </source>
</evidence>
<dbReference type="EMBL" id="BMNH01000031">
    <property type="protein sequence ID" value="GGO80275.1"/>
    <property type="molecule type" value="Genomic_DNA"/>
</dbReference>
<keyword evidence="3 6" id="KW-0378">Hydrolase</keyword>
<evidence type="ECO:0000313" key="10">
    <source>
        <dbReference type="EMBL" id="GGO80275.1"/>
    </source>
</evidence>
<keyword evidence="4 6" id="KW-0720">Serine protease</keyword>
<feature type="domain" description="Peptidase S8/S53" evidence="9">
    <location>
        <begin position="223"/>
        <end position="490"/>
    </location>
</feature>
<feature type="signal peptide" evidence="8">
    <location>
        <begin position="1"/>
        <end position="17"/>
    </location>
</feature>
<dbReference type="PROSITE" id="PS00136">
    <property type="entry name" value="SUBTILASE_ASP"/>
    <property type="match status" value="1"/>
</dbReference>
<gene>
    <name evidence="10" type="ORF">GCM10012289_66550</name>
</gene>
<dbReference type="PROSITE" id="PS51892">
    <property type="entry name" value="SUBTILASE"/>
    <property type="match status" value="1"/>
</dbReference>
<dbReference type="PANTHER" id="PTHR43399">
    <property type="entry name" value="SUBTILISIN-RELATED"/>
    <property type="match status" value="1"/>
</dbReference>
<dbReference type="GO" id="GO:0004252">
    <property type="term" value="F:serine-type endopeptidase activity"/>
    <property type="evidence" value="ECO:0007669"/>
    <property type="project" value="UniProtKB-UniRule"/>
</dbReference>
<evidence type="ECO:0000256" key="2">
    <source>
        <dbReference type="ARBA" id="ARBA00022670"/>
    </source>
</evidence>
<keyword evidence="2 6" id="KW-0645">Protease</keyword>
<dbReference type="Gene3D" id="2.60.40.10">
    <property type="entry name" value="Immunoglobulins"/>
    <property type="match status" value="1"/>
</dbReference>
<comment type="similarity">
    <text evidence="1 6 7">Belongs to the peptidase S8 family.</text>
</comment>
<evidence type="ECO:0000256" key="1">
    <source>
        <dbReference type="ARBA" id="ARBA00011073"/>
    </source>
</evidence>
<dbReference type="InterPro" id="IPR015500">
    <property type="entry name" value="Peptidase_S8_subtilisin-rel"/>
</dbReference>
<dbReference type="InterPro" id="IPR000209">
    <property type="entry name" value="Peptidase_S8/S53_dom"/>
</dbReference>
<reference evidence="10" key="2">
    <citation type="submission" date="2020-09" db="EMBL/GenBank/DDBJ databases">
        <authorList>
            <person name="Sun Q."/>
            <person name="Zhou Y."/>
        </authorList>
    </citation>
    <scope>NUCLEOTIDE SEQUENCE</scope>
    <source>
        <strain evidence="10">CGMCC 4.7368</strain>
    </source>
</reference>
<proteinExistence type="inferred from homology"/>
<evidence type="ECO:0000256" key="4">
    <source>
        <dbReference type="ARBA" id="ARBA00022825"/>
    </source>
</evidence>
<dbReference type="PANTHER" id="PTHR43399:SF4">
    <property type="entry name" value="CELL WALL-ASSOCIATED PROTEASE"/>
    <property type="match status" value="1"/>
</dbReference>
<dbReference type="GO" id="GO:0006508">
    <property type="term" value="P:proteolysis"/>
    <property type="evidence" value="ECO:0007669"/>
    <property type="project" value="UniProtKB-KW"/>
</dbReference>
<feature type="active site" description="Charge relay system" evidence="5 6">
    <location>
        <position position="232"/>
    </location>
</feature>
<dbReference type="Proteomes" id="UP000646523">
    <property type="component" value="Unassembled WGS sequence"/>
</dbReference>
<feature type="active site" description="Charge relay system" evidence="5 6">
    <location>
        <position position="450"/>
    </location>
</feature>
<feature type="active site" description="Charge relay system" evidence="5 6">
    <location>
        <position position="272"/>
    </location>
</feature>
<dbReference type="GO" id="GO:0005975">
    <property type="term" value="P:carbohydrate metabolic process"/>
    <property type="evidence" value="ECO:0007669"/>
    <property type="project" value="UniProtKB-ARBA"/>
</dbReference>
<dbReference type="InterPro" id="IPR036852">
    <property type="entry name" value="Peptidase_S8/S53_dom_sf"/>
</dbReference>
<comment type="caution">
    <text evidence="10">The sequence shown here is derived from an EMBL/GenBank/DDBJ whole genome shotgun (WGS) entry which is preliminary data.</text>
</comment>
<evidence type="ECO:0000256" key="5">
    <source>
        <dbReference type="PIRSR" id="PIRSR615500-1"/>
    </source>
</evidence>
<dbReference type="InterPro" id="IPR023828">
    <property type="entry name" value="Peptidase_S8_Ser-AS"/>
</dbReference>
<name>A0A917ZBU9_9ACTN</name>
<dbReference type="PRINTS" id="PR00723">
    <property type="entry name" value="SUBTILISIN"/>
</dbReference>